<evidence type="ECO:0000313" key="3">
    <source>
        <dbReference type="Proteomes" id="UP000076359"/>
    </source>
</evidence>
<dbReference type="Gene3D" id="1.25.40.480">
    <property type="match status" value="1"/>
</dbReference>
<name>A0A151LC17_PLARE</name>
<dbReference type="VEuPathDB" id="PlasmoDB:PRG01_1106900"/>
<dbReference type="KEGG" id="prei:PRSY57_1107900"/>
<dbReference type="AlphaFoldDB" id="A0A151LC17"/>
<dbReference type="VEuPathDB" id="PlasmoDB:PRCDC_1107900"/>
<protein>
    <submittedName>
        <fullName evidence="2">U3/U14 snoRNA-associated small subunit rRNA processing protein, putative</fullName>
    </submittedName>
</protein>
<reference evidence="2 3" key="1">
    <citation type="journal article" date="2016" name="Nat. Commun.">
        <title>Genomes of cryptic chimpanzee Plasmodium species reveal key evolutionary events leading to human malaria.</title>
        <authorList>
            <person name="Sundararaman S.A."/>
            <person name="Plenderleith L.J."/>
            <person name="Liu W."/>
            <person name="Loy D.E."/>
            <person name="Learn G.H."/>
            <person name="Li Y."/>
            <person name="Shaw K.S."/>
            <person name="Ayouba A."/>
            <person name="Peeters M."/>
            <person name="Speede S."/>
            <person name="Shaw G.M."/>
            <person name="Bushman F.D."/>
            <person name="Brisson D."/>
            <person name="Rayner J.C."/>
            <person name="Sharp P.M."/>
            <person name="Hahn B.H."/>
        </authorList>
    </citation>
    <scope>NUCLEOTIDE SEQUENCE [LARGE SCALE GENOMIC DNA]</scope>
    <source>
        <strain evidence="2 3">SY57</strain>
    </source>
</reference>
<dbReference type="GO" id="GO:0030688">
    <property type="term" value="C:preribosome, small subunit precursor"/>
    <property type="evidence" value="ECO:0007669"/>
    <property type="project" value="TreeGrafter"/>
</dbReference>
<dbReference type="GO" id="GO:0030515">
    <property type="term" value="F:snoRNA binding"/>
    <property type="evidence" value="ECO:0007669"/>
    <property type="project" value="TreeGrafter"/>
</dbReference>
<dbReference type="GeneID" id="24531674"/>
<dbReference type="GO" id="GO:0006364">
    <property type="term" value="P:rRNA processing"/>
    <property type="evidence" value="ECO:0007669"/>
    <property type="project" value="TreeGrafter"/>
</dbReference>
<dbReference type="GO" id="GO:0005737">
    <property type="term" value="C:cytoplasm"/>
    <property type="evidence" value="ECO:0007669"/>
    <property type="project" value="TreeGrafter"/>
</dbReference>
<accession>A0A151LC17</accession>
<dbReference type="RefSeq" id="XP_019970296.1">
    <property type="nucleotide sequence ID" value="XM_020114927.1"/>
</dbReference>
<proteinExistence type="inferred from homology"/>
<dbReference type="InterPro" id="IPR007955">
    <property type="entry name" value="Bystin"/>
</dbReference>
<dbReference type="EMBL" id="LVLA01000012">
    <property type="protein sequence ID" value="KYN96427.1"/>
    <property type="molecule type" value="Genomic_DNA"/>
</dbReference>
<comment type="caution">
    <text evidence="2">The sequence shown here is derived from an EMBL/GenBank/DDBJ whole genome shotgun (WGS) entry which is preliminary data.</text>
</comment>
<sequence length="437" mass="51858">MSKLKVRKKHKHLRTFEEDLKNEVIVKNKIIKTKKNKDKHRKEKFRIKNNEMHFHKKKKKNDVHKILNLANEQNEEDLDYDINNINDDNNEEADKFLHFDDIIEENITNDNDIFFNENKNLPYNTNTEEEDVDAKDIFEELNIKIMNDSKHVSYNKMENITQEPNQSTEDKVNSLVEKCYKTIGEDLAHYKSGKLHRALTILTKSSKWYEYLLLTKPKKWTPHATFEITKLFSSGLKEKEVSKFYEFILLPIVLENIDKNKKLDSFLYKALIKALYKSKSWFKGILFPILHRECTKKQMIIIGSVIQKMSISINCVVLALDEIFSFSWNSIISYILILLFNKKYAFTKQCIDNCVNYFLRFENYQDVLSINWHKSLLTLVHNYRGLMCDTQVEALTHLVKKKNHHQISSEIMKHLYSPTSLMNKIKDIKVNSEEYVV</sequence>
<dbReference type="Proteomes" id="UP000076359">
    <property type="component" value="Unassembled WGS sequence"/>
</dbReference>
<evidence type="ECO:0000256" key="1">
    <source>
        <dbReference type="ARBA" id="ARBA00007114"/>
    </source>
</evidence>
<dbReference type="GO" id="GO:0005730">
    <property type="term" value="C:nucleolus"/>
    <property type="evidence" value="ECO:0007669"/>
    <property type="project" value="TreeGrafter"/>
</dbReference>
<dbReference type="PANTHER" id="PTHR12821:SF0">
    <property type="entry name" value="BYSTIN"/>
    <property type="match status" value="1"/>
</dbReference>
<evidence type="ECO:0000313" key="2">
    <source>
        <dbReference type="EMBL" id="KYN96427.1"/>
    </source>
</evidence>
<organism evidence="2 3">
    <name type="scientific">Plasmodium reichenowi</name>
    <dbReference type="NCBI Taxonomy" id="5854"/>
    <lineage>
        <taxon>Eukaryota</taxon>
        <taxon>Sar</taxon>
        <taxon>Alveolata</taxon>
        <taxon>Apicomplexa</taxon>
        <taxon>Aconoidasida</taxon>
        <taxon>Haemosporida</taxon>
        <taxon>Plasmodiidae</taxon>
        <taxon>Plasmodium</taxon>
        <taxon>Plasmodium (Laverania)</taxon>
    </lineage>
</organism>
<dbReference type="Pfam" id="PF05291">
    <property type="entry name" value="Bystin"/>
    <property type="match status" value="1"/>
</dbReference>
<dbReference type="PANTHER" id="PTHR12821">
    <property type="entry name" value="BYSTIN"/>
    <property type="match status" value="1"/>
</dbReference>
<comment type="similarity">
    <text evidence="1">Belongs to the bystin family.</text>
</comment>
<gene>
    <name evidence="2" type="ORF">PRSY57_1107900</name>
</gene>